<name>A0ACC0BS56_CATRO</name>
<comment type="caution">
    <text evidence="1">The sequence shown here is derived from an EMBL/GenBank/DDBJ whole genome shotgun (WGS) entry which is preliminary data.</text>
</comment>
<evidence type="ECO:0000313" key="2">
    <source>
        <dbReference type="Proteomes" id="UP001060085"/>
    </source>
</evidence>
<accession>A0ACC0BS56</accession>
<reference evidence="2" key="1">
    <citation type="journal article" date="2023" name="Nat. Plants">
        <title>Single-cell RNA sequencing provides a high-resolution roadmap for understanding the multicellular compartmentation of specialized metabolism.</title>
        <authorList>
            <person name="Sun S."/>
            <person name="Shen X."/>
            <person name="Li Y."/>
            <person name="Li Y."/>
            <person name="Wang S."/>
            <person name="Li R."/>
            <person name="Zhang H."/>
            <person name="Shen G."/>
            <person name="Guo B."/>
            <person name="Wei J."/>
            <person name="Xu J."/>
            <person name="St-Pierre B."/>
            <person name="Chen S."/>
            <person name="Sun C."/>
        </authorList>
    </citation>
    <scope>NUCLEOTIDE SEQUENCE [LARGE SCALE GENOMIC DNA]</scope>
</reference>
<organism evidence="1 2">
    <name type="scientific">Catharanthus roseus</name>
    <name type="common">Madagascar periwinkle</name>
    <name type="synonym">Vinca rosea</name>
    <dbReference type="NCBI Taxonomy" id="4058"/>
    <lineage>
        <taxon>Eukaryota</taxon>
        <taxon>Viridiplantae</taxon>
        <taxon>Streptophyta</taxon>
        <taxon>Embryophyta</taxon>
        <taxon>Tracheophyta</taxon>
        <taxon>Spermatophyta</taxon>
        <taxon>Magnoliopsida</taxon>
        <taxon>eudicotyledons</taxon>
        <taxon>Gunneridae</taxon>
        <taxon>Pentapetalae</taxon>
        <taxon>asterids</taxon>
        <taxon>lamiids</taxon>
        <taxon>Gentianales</taxon>
        <taxon>Apocynaceae</taxon>
        <taxon>Rauvolfioideae</taxon>
        <taxon>Vinceae</taxon>
        <taxon>Catharanthinae</taxon>
        <taxon>Catharanthus</taxon>
    </lineage>
</organism>
<dbReference type="Proteomes" id="UP001060085">
    <property type="component" value="Linkage Group LG02"/>
</dbReference>
<keyword evidence="2" id="KW-1185">Reference proteome</keyword>
<gene>
    <name evidence="1" type="ORF">M9H77_06465</name>
</gene>
<sequence>MEEDHNIDVEKELPPLQVPATNVAETRGDANSVREVKKQINTKFASIVPENMKLVYLRQRSFVQVPSPLDYCVINDVGSINLQLLGMSREISIDFLQERNFTKEECDALRLKMNSGLTKKPTLVTSLP</sequence>
<proteinExistence type="predicted"/>
<evidence type="ECO:0000313" key="1">
    <source>
        <dbReference type="EMBL" id="KAI5675515.1"/>
    </source>
</evidence>
<dbReference type="EMBL" id="CM044702">
    <property type="protein sequence ID" value="KAI5675515.1"/>
    <property type="molecule type" value="Genomic_DNA"/>
</dbReference>
<protein>
    <submittedName>
        <fullName evidence="1">Uncharacterized protein</fullName>
    </submittedName>
</protein>